<dbReference type="Proteomes" id="UP001055712">
    <property type="component" value="Unassembled WGS sequence"/>
</dbReference>
<organism evidence="2 3">
    <name type="scientific">Chlorella vulgaris</name>
    <name type="common">Green alga</name>
    <dbReference type="NCBI Taxonomy" id="3077"/>
    <lineage>
        <taxon>Eukaryota</taxon>
        <taxon>Viridiplantae</taxon>
        <taxon>Chlorophyta</taxon>
        <taxon>core chlorophytes</taxon>
        <taxon>Trebouxiophyceae</taxon>
        <taxon>Chlorellales</taxon>
        <taxon>Chlorellaceae</taxon>
        <taxon>Chlorella clade</taxon>
        <taxon>Chlorella</taxon>
    </lineage>
</organism>
<evidence type="ECO:0000313" key="2">
    <source>
        <dbReference type="EMBL" id="KAI3426448.1"/>
    </source>
</evidence>
<evidence type="ECO:0000256" key="1">
    <source>
        <dbReference type="ARBA" id="ARBA00006889"/>
    </source>
</evidence>
<dbReference type="InterPro" id="IPR012674">
    <property type="entry name" value="Calycin"/>
</dbReference>
<name>A0A9D4YU37_CHLVU</name>
<dbReference type="AlphaFoldDB" id="A0A9D4YU37"/>
<comment type="caution">
    <text evidence="2">The sequence shown here is derived from an EMBL/GenBank/DDBJ whole genome shotgun (WGS) entry which is preliminary data.</text>
</comment>
<dbReference type="SUPFAM" id="SSF50814">
    <property type="entry name" value="Lipocalins"/>
    <property type="match status" value="1"/>
</dbReference>
<reference evidence="2" key="2">
    <citation type="submission" date="2020-11" db="EMBL/GenBank/DDBJ databases">
        <authorList>
            <person name="Cecchin M."/>
            <person name="Marcolungo L."/>
            <person name="Rossato M."/>
            <person name="Girolomoni L."/>
            <person name="Cosentino E."/>
            <person name="Cuine S."/>
            <person name="Li-Beisson Y."/>
            <person name="Delledonne M."/>
            <person name="Ballottari M."/>
        </authorList>
    </citation>
    <scope>NUCLEOTIDE SEQUENCE</scope>
    <source>
        <strain evidence="2">211/11P</strain>
        <tissue evidence="2">Whole cell</tissue>
    </source>
</reference>
<dbReference type="InterPro" id="IPR002345">
    <property type="entry name" value="Lipocalin"/>
</dbReference>
<comment type="similarity">
    <text evidence="1">Belongs to the calycin superfamily. Lipocalin family.</text>
</comment>
<protein>
    <submittedName>
        <fullName evidence="2">Uncharacterized protein</fullName>
    </submittedName>
</protein>
<gene>
    <name evidence="2" type="ORF">D9Q98_008815</name>
</gene>
<evidence type="ECO:0000313" key="3">
    <source>
        <dbReference type="Proteomes" id="UP001055712"/>
    </source>
</evidence>
<dbReference type="PANTHER" id="PTHR11430">
    <property type="entry name" value="LIPOCALIN"/>
    <property type="match status" value="1"/>
</dbReference>
<dbReference type="PANTHER" id="PTHR11430:SF32">
    <property type="entry name" value="CHLOROPLASTIC LIPOCALIN"/>
    <property type="match status" value="1"/>
</dbReference>
<proteinExistence type="inferred from homology"/>
<dbReference type="EMBL" id="SIDB01000011">
    <property type="protein sequence ID" value="KAI3426448.1"/>
    <property type="molecule type" value="Genomic_DNA"/>
</dbReference>
<sequence>MTATCSLRPCVIAKQQSGQQQKQQRAVHAVPAFRQAAAGALAALAVLATPASQAAEVVPDYSLLPLQKLLLQQEADHVYEYNGKKLFDPMGYSGRWYEVASLKTGFSGEGQQDCHCTQGIYTPKEMAEGIKLEVDTFCVHGSPTGRLSGILGSVSCANPLLLEVLPEFLTPAERQEGIIEKCTLSFDSLPFLPPQPYVIIRTDYTSYALVRGSTDRSFIQIYSRTPNPGAAFIAEKKDVLRELGYPADDIVDTPQDCVEMSPDAMMAAMDAGMRSGKRMPASTPPAEAMRGYDLGPVPISTIPAPNDILGNNADQRPSKGVTFDSVRNPLESVKNLFRLFGMQ</sequence>
<dbReference type="OrthoDB" id="565904at2759"/>
<dbReference type="Gene3D" id="2.40.128.20">
    <property type="match status" value="1"/>
</dbReference>
<accession>A0A9D4YU37</accession>
<dbReference type="GO" id="GO:0036094">
    <property type="term" value="F:small molecule binding"/>
    <property type="evidence" value="ECO:0007669"/>
    <property type="project" value="InterPro"/>
</dbReference>
<reference evidence="2" key="1">
    <citation type="journal article" date="2019" name="Plant J.">
        <title>Chlorella vulgaris genome assembly and annotation reveals the molecular basis for metabolic acclimation to high light conditions.</title>
        <authorList>
            <person name="Cecchin M."/>
            <person name="Marcolungo L."/>
            <person name="Rossato M."/>
            <person name="Girolomoni L."/>
            <person name="Cosentino E."/>
            <person name="Cuine S."/>
            <person name="Li-Beisson Y."/>
            <person name="Delledonne M."/>
            <person name="Ballottari M."/>
        </authorList>
    </citation>
    <scope>NUCLEOTIDE SEQUENCE</scope>
    <source>
        <strain evidence="2">211/11P</strain>
    </source>
</reference>
<keyword evidence="3" id="KW-1185">Reference proteome</keyword>